<keyword evidence="4" id="KW-0676">Redox-active center</keyword>
<keyword evidence="3" id="KW-1015">Disulfide bond</keyword>
<dbReference type="GO" id="GO:0017004">
    <property type="term" value="P:cytochrome complex assembly"/>
    <property type="evidence" value="ECO:0007669"/>
    <property type="project" value="UniProtKB-KW"/>
</dbReference>
<dbReference type="GO" id="GO:0030313">
    <property type="term" value="C:cell envelope"/>
    <property type="evidence" value="ECO:0007669"/>
    <property type="project" value="UniProtKB-SubCell"/>
</dbReference>
<dbReference type="SUPFAM" id="SSF52833">
    <property type="entry name" value="Thioredoxin-like"/>
    <property type="match status" value="1"/>
</dbReference>
<evidence type="ECO:0000256" key="2">
    <source>
        <dbReference type="ARBA" id="ARBA00022748"/>
    </source>
</evidence>
<dbReference type="GO" id="GO:0016491">
    <property type="term" value="F:oxidoreductase activity"/>
    <property type="evidence" value="ECO:0007669"/>
    <property type="project" value="InterPro"/>
</dbReference>
<dbReference type="PROSITE" id="PS51352">
    <property type="entry name" value="THIOREDOXIN_2"/>
    <property type="match status" value="1"/>
</dbReference>
<accession>A0A0X8G6Z6</accession>
<evidence type="ECO:0000256" key="3">
    <source>
        <dbReference type="ARBA" id="ARBA00023157"/>
    </source>
</evidence>
<evidence type="ECO:0000256" key="4">
    <source>
        <dbReference type="ARBA" id="ARBA00023284"/>
    </source>
</evidence>
<protein>
    <recommendedName>
        <fullName evidence="6">Thioredoxin domain-containing protein</fullName>
    </recommendedName>
</protein>
<dbReference type="PATRIC" id="fig|1622118.3.peg.1630"/>
<dbReference type="GO" id="GO:0016209">
    <property type="term" value="F:antioxidant activity"/>
    <property type="evidence" value="ECO:0007669"/>
    <property type="project" value="InterPro"/>
</dbReference>
<dbReference type="Gene3D" id="3.40.30.10">
    <property type="entry name" value="Glutaredoxin"/>
    <property type="match status" value="1"/>
</dbReference>
<dbReference type="InterPro" id="IPR013766">
    <property type="entry name" value="Thioredoxin_domain"/>
</dbReference>
<feature type="signal peptide" evidence="5">
    <location>
        <begin position="1"/>
        <end position="18"/>
    </location>
</feature>
<reference evidence="7 8" key="2">
    <citation type="journal article" date="2016" name="Int. J. Syst. Evol. Microbiol.">
        <title>Lutibacter profundi sp. nov., isolated from a deep-sea hydrothermal system on the Arctic Mid-Ocean Ridge and emended description of the genus Lutibacter.</title>
        <authorList>
            <person name="Le Moine Bauer S."/>
            <person name="Roalkvam I."/>
            <person name="Steen I.H."/>
            <person name="Dahle H."/>
        </authorList>
    </citation>
    <scope>NUCLEOTIDE SEQUENCE [LARGE SCALE GENOMIC DNA]</scope>
    <source>
        <strain evidence="7 8">LP1</strain>
    </source>
</reference>
<evidence type="ECO:0000313" key="7">
    <source>
        <dbReference type="EMBL" id="AMC11178.1"/>
    </source>
</evidence>
<dbReference type="RefSeq" id="WP_068208373.1">
    <property type="nucleotide sequence ID" value="NZ_CP013355.1"/>
</dbReference>
<dbReference type="OrthoDB" id="9815205at2"/>
<dbReference type="EMBL" id="CP013355">
    <property type="protein sequence ID" value="AMC11178.1"/>
    <property type="molecule type" value="Genomic_DNA"/>
</dbReference>
<evidence type="ECO:0000256" key="5">
    <source>
        <dbReference type="SAM" id="SignalP"/>
    </source>
</evidence>
<reference evidence="8" key="1">
    <citation type="submission" date="2015-12" db="EMBL/GenBank/DDBJ databases">
        <title>Complete genome sequence of Lutibacter profundus strain LP1.</title>
        <authorList>
            <person name="Wissuwa J."/>
            <person name="Le Moine Bauer S."/>
            <person name="Stokke R."/>
            <person name="Dahle H."/>
            <person name="Steen I.H."/>
        </authorList>
    </citation>
    <scope>NUCLEOTIDE SEQUENCE [LARGE SCALE GENOMIC DNA]</scope>
    <source>
        <strain evidence="8">LP1</strain>
    </source>
</reference>
<dbReference type="KEGG" id="lut:Lupro_07885"/>
<dbReference type="PANTHER" id="PTHR42852">
    <property type="entry name" value="THIOL:DISULFIDE INTERCHANGE PROTEIN DSBE"/>
    <property type="match status" value="1"/>
</dbReference>
<feature type="domain" description="Thioredoxin" evidence="6">
    <location>
        <begin position="27"/>
        <end position="170"/>
    </location>
</feature>
<dbReference type="InterPro" id="IPR000866">
    <property type="entry name" value="AhpC/TSA"/>
</dbReference>
<gene>
    <name evidence="7" type="ORF">Lupro_07885</name>
</gene>
<keyword evidence="8" id="KW-1185">Reference proteome</keyword>
<dbReference type="Pfam" id="PF00578">
    <property type="entry name" value="AhpC-TSA"/>
    <property type="match status" value="1"/>
</dbReference>
<comment type="subcellular location">
    <subcellularLocation>
        <location evidence="1">Cell envelope</location>
    </subcellularLocation>
</comment>
<keyword evidence="5" id="KW-0732">Signal</keyword>
<proteinExistence type="predicted"/>
<sequence length="172" mass="19838">MKKLLLIILLSLPAFLYAQENTRGYKVKVGEQAPKLSFSLMDGTVISNKTLKGKVVVLQFTASWCSVCRKEMPHLEQEVWQRFKNENFILIGIDLKEKPQKVKHFITQMQVTYPFAIDTKGKLFESFTLPNAGVTRNIVLDKKGEIIFLSRLYEVEEFKHMVEIIDLALKKS</sequence>
<dbReference type="PANTHER" id="PTHR42852:SF6">
    <property type="entry name" value="THIOL:DISULFIDE INTERCHANGE PROTEIN DSBE"/>
    <property type="match status" value="1"/>
</dbReference>
<dbReference type="InterPro" id="IPR036249">
    <property type="entry name" value="Thioredoxin-like_sf"/>
</dbReference>
<feature type="chain" id="PRO_5007066282" description="Thioredoxin domain-containing protein" evidence="5">
    <location>
        <begin position="19"/>
        <end position="172"/>
    </location>
</feature>
<dbReference type="STRING" id="1622118.Lupro_07885"/>
<evidence type="ECO:0000256" key="1">
    <source>
        <dbReference type="ARBA" id="ARBA00004196"/>
    </source>
</evidence>
<evidence type="ECO:0000313" key="8">
    <source>
        <dbReference type="Proteomes" id="UP000059672"/>
    </source>
</evidence>
<evidence type="ECO:0000259" key="6">
    <source>
        <dbReference type="PROSITE" id="PS51352"/>
    </source>
</evidence>
<dbReference type="AlphaFoldDB" id="A0A0X8G6Z6"/>
<organism evidence="7 8">
    <name type="scientific">Lutibacter profundi</name>
    <dbReference type="NCBI Taxonomy" id="1622118"/>
    <lineage>
        <taxon>Bacteria</taxon>
        <taxon>Pseudomonadati</taxon>
        <taxon>Bacteroidota</taxon>
        <taxon>Flavobacteriia</taxon>
        <taxon>Flavobacteriales</taxon>
        <taxon>Flavobacteriaceae</taxon>
        <taxon>Lutibacter</taxon>
    </lineage>
</organism>
<dbReference type="InterPro" id="IPR050553">
    <property type="entry name" value="Thioredoxin_ResA/DsbE_sf"/>
</dbReference>
<dbReference type="Proteomes" id="UP000059672">
    <property type="component" value="Chromosome"/>
</dbReference>
<dbReference type="CDD" id="cd02966">
    <property type="entry name" value="TlpA_like_family"/>
    <property type="match status" value="1"/>
</dbReference>
<name>A0A0X8G6Z6_9FLAO</name>
<keyword evidence="2" id="KW-0201">Cytochrome c-type biogenesis</keyword>